<evidence type="ECO:0000313" key="2">
    <source>
        <dbReference type="Proteomes" id="UP000032408"/>
    </source>
</evidence>
<dbReference type="Proteomes" id="UP000032408">
    <property type="component" value="Chromosome"/>
</dbReference>
<dbReference type="GeneID" id="24820283"/>
<dbReference type="HOGENOM" id="CLU_1870632_0_0_2"/>
<dbReference type="RefSeq" id="WP_048116074.1">
    <property type="nucleotide sequence ID" value="NZ_CP011070.1"/>
</dbReference>
<sequence>MNETTQTQINLGDYNKPQEQTKAVGIGKILGKIINIKDFRTNRGKPSPYTPKEAIGDDGLTDYNVIDTVETFDVNNQMVSSFFVTPAIVKQIQRVPNYQSELSAGKVFGPCKIGQKKSAKTNANYWCLLFPGEEGY</sequence>
<accession>A0A0D5C1S7</accession>
<gene>
    <name evidence="1" type="ORF">NADRNF5_1074</name>
</gene>
<dbReference type="EMBL" id="CP011070">
    <property type="protein sequence ID" value="AJW70764.1"/>
    <property type="molecule type" value="Genomic_DNA"/>
</dbReference>
<dbReference type="STRING" id="1580092.NADRNF5_1074"/>
<reference evidence="2" key="1">
    <citation type="submission" date="2015-03" db="EMBL/GenBank/DDBJ databases">
        <title>Characterization of two novel Thaumarchaeota isolated from the Northern Adriatic Sea.</title>
        <authorList>
            <person name="Bayer B."/>
            <person name="Vojvoda J."/>
            <person name="Offre P."/>
            <person name="Srivastava A."/>
            <person name="Elisabeth N."/>
            <person name="Garcia J.A.L."/>
            <person name="Schleper C."/>
            <person name="Herndl G.J."/>
        </authorList>
    </citation>
    <scope>NUCLEOTIDE SEQUENCE [LARGE SCALE GENOMIC DNA]</scope>
    <source>
        <strain evidence="2">NF5</strain>
    </source>
</reference>
<keyword evidence="2" id="KW-1185">Reference proteome</keyword>
<reference evidence="1 2" key="2">
    <citation type="journal article" date="2016" name="ISME J.">
        <title>Physiological and genomic characterization of two novel marine thaumarchaeal strains indicates niche differentiation.</title>
        <authorList>
            <person name="Bayer B."/>
            <person name="Vojvoda J."/>
            <person name="Offre P."/>
            <person name="Alves R.J."/>
            <person name="Elisabeth N.H."/>
            <person name="Garcia J.A."/>
            <person name="Volland J.M."/>
            <person name="Srivastava A."/>
            <person name="Schleper C."/>
            <person name="Herndl G.J."/>
        </authorList>
    </citation>
    <scope>NUCLEOTIDE SEQUENCE [LARGE SCALE GENOMIC DNA]</scope>
    <source>
        <strain evidence="1 2">NF5</strain>
    </source>
</reference>
<protein>
    <submittedName>
        <fullName evidence="1">Uncharacterized protein</fullName>
    </submittedName>
</protein>
<dbReference type="KEGG" id="nin:NADRNF5_1074"/>
<organism evidence="1 2">
    <name type="scientific">Nitrosopumilus adriaticus</name>
    <dbReference type="NCBI Taxonomy" id="1580092"/>
    <lineage>
        <taxon>Archaea</taxon>
        <taxon>Nitrososphaerota</taxon>
        <taxon>Nitrososphaeria</taxon>
        <taxon>Nitrosopumilales</taxon>
        <taxon>Nitrosopumilaceae</taxon>
        <taxon>Nitrosopumilus</taxon>
    </lineage>
</organism>
<name>A0A0D5C1S7_9ARCH</name>
<evidence type="ECO:0000313" key="1">
    <source>
        <dbReference type="EMBL" id="AJW70764.1"/>
    </source>
</evidence>
<dbReference type="AlphaFoldDB" id="A0A0D5C1S7"/>
<proteinExistence type="predicted"/>
<dbReference type="OrthoDB" id="1930at2157"/>